<sequence length="595" mass="67262">MVSKRIRIGLLFVLAMVINLALGLALSFFLFIREYQGQALHHFADYLTSLSFLPTLLWGAGGGVGKAIHQVYMMPLPQLIFWGLIVLAALKVWLSDGMGYKEAHKDGSHGTARLQTRGEIRKHYQKDQIGYILGESNRHIAVQSIRNVLNLNPHALVFGGSGSAKTAGYVIPNILHIAETLGESQVILDPKGELWNRTSARLKELGYEVIAFNLLDDKKKRSARWNPMSGLKKDGEVLTPAAVELATVIYESTSSEREDRFFSASGKDLLTALILYVLEARPEREHHLRNVLHLCATIGKDQEALRGMFEELPERSQARAFFDSADTSAEKQWEGIRGDVKSRLGLWNMEEIADLTAASDFDPADLGRKKMALYLMIPDSDNTYNLIPALLIAQAFKMLIQQADLNRNAKLEVPVWFLLDELGNLPRIKELDAKVNTVRSREIRMMMIFQNIPQFQDKYGKEGSKSIDASCDTTIFLGTKESTTNKIFSEMVGETTIMIPSYSDNGQSKSGKNESYTGRPVMKLDEVRMIRKTNEVLVFQPGRHTARLKKCLYFKKDRWKDLPATHWQEIPKRKYEPLALCEVPKPKLPDDYMPE</sequence>
<keyword evidence="5 7" id="KW-1133">Transmembrane helix</keyword>
<evidence type="ECO:0000256" key="2">
    <source>
        <dbReference type="ARBA" id="ARBA00008806"/>
    </source>
</evidence>
<evidence type="ECO:0000256" key="6">
    <source>
        <dbReference type="ARBA" id="ARBA00023136"/>
    </source>
</evidence>
<feature type="transmembrane region" description="Helical" evidence="7">
    <location>
        <begin position="76"/>
        <end position="94"/>
    </location>
</feature>
<proteinExistence type="inferred from homology"/>
<evidence type="ECO:0000256" key="3">
    <source>
        <dbReference type="ARBA" id="ARBA00022475"/>
    </source>
</evidence>
<comment type="subcellular location">
    <subcellularLocation>
        <location evidence="1">Cell membrane</location>
        <topology evidence="1">Multi-pass membrane protein</topology>
    </subcellularLocation>
</comment>
<dbReference type="EMBL" id="JBHSAP010000002">
    <property type="protein sequence ID" value="MFC4075254.1"/>
    <property type="molecule type" value="Genomic_DNA"/>
</dbReference>
<protein>
    <submittedName>
        <fullName evidence="8">VirD4-like conjugal transfer protein, CD1115 family</fullName>
    </submittedName>
</protein>
<name>A0ABV8JGZ7_9BACL</name>
<evidence type="ECO:0000313" key="8">
    <source>
        <dbReference type="EMBL" id="MFC4075254.1"/>
    </source>
</evidence>
<dbReference type="RefSeq" id="WP_380700995.1">
    <property type="nucleotide sequence ID" value="NZ_JBHSAP010000002.1"/>
</dbReference>
<dbReference type="SUPFAM" id="SSF52540">
    <property type="entry name" value="P-loop containing nucleoside triphosphate hydrolases"/>
    <property type="match status" value="1"/>
</dbReference>
<evidence type="ECO:0000256" key="1">
    <source>
        <dbReference type="ARBA" id="ARBA00004651"/>
    </source>
</evidence>
<dbReference type="NCBIfam" id="NF045973">
    <property type="entry name" value="conju_CD1115"/>
    <property type="match status" value="1"/>
</dbReference>
<comment type="caution">
    <text evidence="8">The sequence shown here is derived from an EMBL/GenBank/DDBJ whole genome shotgun (WGS) entry which is preliminary data.</text>
</comment>
<keyword evidence="9" id="KW-1185">Reference proteome</keyword>
<gene>
    <name evidence="8" type="ORF">ACFOUO_00250</name>
</gene>
<dbReference type="Proteomes" id="UP001595843">
    <property type="component" value="Unassembled WGS sequence"/>
</dbReference>
<dbReference type="InterPro" id="IPR027417">
    <property type="entry name" value="P-loop_NTPase"/>
</dbReference>
<dbReference type="PANTHER" id="PTHR37937">
    <property type="entry name" value="CONJUGATIVE TRANSFER: DNA TRANSPORT"/>
    <property type="match status" value="1"/>
</dbReference>
<keyword evidence="3" id="KW-1003">Cell membrane</keyword>
<accession>A0ABV8JGZ7</accession>
<keyword evidence="4 7" id="KW-0812">Transmembrane</keyword>
<organism evidence="8 9">
    <name type="scientific">Salinithrix halophila</name>
    <dbReference type="NCBI Taxonomy" id="1485204"/>
    <lineage>
        <taxon>Bacteria</taxon>
        <taxon>Bacillati</taxon>
        <taxon>Bacillota</taxon>
        <taxon>Bacilli</taxon>
        <taxon>Bacillales</taxon>
        <taxon>Thermoactinomycetaceae</taxon>
        <taxon>Salinithrix</taxon>
    </lineage>
</organism>
<evidence type="ECO:0000256" key="5">
    <source>
        <dbReference type="ARBA" id="ARBA00022989"/>
    </source>
</evidence>
<feature type="transmembrane region" description="Helical" evidence="7">
    <location>
        <begin position="43"/>
        <end position="64"/>
    </location>
</feature>
<evidence type="ECO:0000256" key="7">
    <source>
        <dbReference type="SAM" id="Phobius"/>
    </source>
</evidence>
<keyword evidence="6 7" id="KW-0472">Membrane</keyword>
<dbReference type="Pfam" id="PF02534">
    <property type="entry name" value="T4SS-DNA_transf"/>
    <property type="match status" value="1"/>
</dbReference>
<dbReference type="PANTHER" id="PTHR37937:SF1">
    <property type="entry name" value="CONJUGATIVE TRANSFER: DNA TRANSPORT"/>
    <property type="match status" value="1"/>
</dbReference>
<dbReference type="InterPro" id="IPR051539">
    <property type="entry name" value="T4SS-coupling_protein"/>
</dbReference>
<dbReference type="Gene3D" id="3.40.50.300">
    <property type="entry name" value="P-loop containing nucleotide triphosphate hydrolases"/>
    <property type="match status" value="2"/>
</dbReference>
<reference evidence="9" key="1">
    <citation type="journal article" date="2019" name="Int. J. Syst. Evol. Microbiol.">
        <title>The Global Catalogue of Microorganisms (GCM) 10K type strain sequencing project: providing services to taxonomists for standard genome sequencing and annotation.</title>
        <authorList>
            <consortium name="The Broad Institute Genomics Platform"/>
            <consortium name="The Broad Institute Genome Sequencing Center for Infectious Disease"/>
            <person name="Wu L."/>
            <person name="Ma J."/>
        </authorList>
    </citation>
    <scope>NUCLEOTIDE SEQUENCE [LARGE SCALE GENOMIC DNA]</scope>
    <source>
        <strain evidence="9">IBRC-M 10813</strain>
    </source>
</reference>
<dbReference type="CDD" id="cd01127">
    <property type="entry name" value="TrwB_TraG_TraD_VirD4"/>
    <property type="match status" value="1"/>
</dbReference>
<dbReference type="InterPro" id="IPR003688">
    <property type="entry name" value="TraG/VirD4"/>
</dbReference>
<comment type="similarity">
    <text evidence="2">Belongs to the VirD4/TraG family.</text>
</comment>
<evidence type="ECO:0000313" key="9">
    <source>
        <dbReference type="Proteomes" id="UP001595843"/>
    </source>
</evidence>
<feature type="transmembrane region" description="Helical" evidence="7">
    <location>
        <begin position="6"/>
        <end position="31"/>
    </location>
</feature>
<evidence type="ECO:0000256" key="4">
    <source>
        <dbReference type="ARBA" id="ARBA00022692"/>
    </source>
</evidence>